<keyword evidence="5" id="KW-1185">Reference proteome</keyword>
<evidence type="ECO:0000259" key="3">
    <source>
        <dbReference type="PROSITE" id="PS51272"/>
    </source>
</evidence>
<dbReference type="Pfam" id="PF20578">
    <property type="entry name" value="aBig_2"/>
    <property type="match status" value="5"/>
</dbReference>
<dbReference type="PROSITE" id="PS51272">
    <property type="entry name" value="SLH"/>
    <property type="match status" value="3"/>
</dbReference>
<dbReference type="InterPro" id="IPR001119">
    <property type="entry name" value="SLH_dom"/>
</dbReference>
<dbReference type="Proteomes" id="UP000007523">
    <property type="component" value="Chromosome"/>
</dbReference>
<feature type="domain" description="SLH" evidence="3">
    <location>
        <begin position="843"/>
        <end position="900"/>
    </location>
</feature>
<reference evidence="4 5" key="1">
    <citation type="journal article" date="2012" name="J. Bacteriol.">
        <title>Complete Genome Sequence of Paenibacillus mucilaginosus 3016, a Bacterium Functional as Microbial Fertilizer.</title>
        <authorList>
            <person name="Ma M."/>
            <person name="Wang Z."/>
            <person name="Li L."/>
            <person name="Jiang X."/>
            <person name="Guan D."/>
            <person name="Cao F."/>
            <person name="Chen H."/>
            <person name="Wang X."/>
            <person name="Shen D."/>
            <person name="Du B."/>
            <person name="Li J."/>
        </authorList>
    </citation>
    <scope>NUCLEOTIDE SEQUENCE [LARGE SCALE GENOMIC DNA]</scope>
    <source>
        <strain evidence="4 5">3016</strain>
    </source>
</reference>
<dbReference type="KEGG" id="pmq:PM3016_3871"/>
<feature type="region of interest" description="Disordered" evidence="1">
    <location>
        <begin position="706"/>
        <end position="755"/>
    </location>
</feature>
<accession>H6NFN8</accession>
<dbReference type="InterPro" id="IPR046780">
    <property type="entry name" value="aBig_2"/>
</dbReference>
<dbReference type="InterPro" id="IPR051465">
    <property type="entry name" value="Cell_Envelope_Struct_Comp"/>
</dbReference>
<evidence type="ECO:0000256" key="1">
    <source>
        <dbReference type="SAM" id="MobiDB-lite"/>
    </source>
</evidence>
<feature type="compositionally biased region" description="Gly residues" evidence="1">
    <location>
        <begin position="498"/>
        <end position="516"/>
    </location>
</feature>
<protein>
    <submittedName>
        <fullName evidence="4">Regulator of chromosome condensation RCC1</fullName>
    </submittedName>
</protein>
<dbReference type="EMBL" id="CP003235">
    <property type="protein sequence ID" value="AFC30678.1"/>
    <property type="molecule type" value="Genomic_DNA"/>
</dbReference>
<dbReference type="AlphaFoldDB" id="H6NFN8"/>
<evidence type="ECO:0000313" key="5">
    <source>
        <dbReference type="Proteomes" id="UP000007523"/>
    </source>
</evidence>
<feature type="region of interest" description="Disordered" evidence="1">
    <location>
        <begin position="492"/>
        <end position="520"/>
    </location>
</feature>
<feature type="domain" description="SLH" evidence="3">
    <location>
        <begin position="779"/>
        <end position="842"/>
    </location>
</feature>
<feature type="domain" description="SLH" evidence="3">
    <location>
        <begin position="901"/>
        <end position="964"/>
    </location>
</feature>
<gene>
    <name evidence="4" type="ORF">PM3016_3871</name>
</gene>
<dbReference type="Pfam" id="PF00395">
    <property type="entry name" value="SLH"/>
    <property type="match status" value="3"/>
</dbReference>
<evidence type="ECO:0000256" key="2">
    <source>
        <dbReference type="SAM" id="SignalP"/>
    </source>
</evidence>
<feature type="compositionally biased region" description="Low complexity" evidence="1">
    <location>
        <begin position="715"/>
        <end position="731"/>
    </location>
</feature>
<name>H6NFN8_9BACL</name>
<sequence length="969" mass="99836">MYRIRFTRRFMNALLAAALVLSPLGGGAPTVLASGNSIGLKVNTYDVLVYKRGDIASISIRGDQLGLPSDADAEELHIQLTYDGDVFDTSNYTVPMLNGGWQYTDPSYYSVGPNLSGNATLDAPIVVDNGDGTYTMDLNIKADDPDHPIQAGSDEVVLDLIMDVKSDAPAVSTSIVFTTVTMKSANGSIITTNQDAGVFSLTDANVSVFLPDDEAVAEDTSGLAIGYAVNESAAGVQSNVTLPPTGENGSTILWSSSDPSVISEAGTVQRPAVGQGNASVDLTAAITKGHVTDTKMFTLTVLEQTLSDAQAVAEAREALSVGYLPGDSAGAVTRNVILPVNALHDTAVTWTSTNADRVDASGTVTRGDTTETVQVTATISKGAVTLEKTFDLTVLMSDAAAVAADKAALLVGLQPNDQTDSVTGDVTLSATGLNGTAITWSSDKTSVISNTGTVVRPSYGTGNAAVVLTATVQKGQAQDTKPFTLTVLEAAQSPSEGSNGGSGSNTESGGGSGGSGDSLSDADAVTLAKEALSVGYLPGDSAGSVTQNVILPLNGLHDTAVTWTSTNADRVDASGTVTRGDTTETVQVTATISKGAVTLEKTFDLTVLMSDAAAVAIDKAALLVGLQPNDQTDSVTGNVTLPATGLNGTTITWSSDKTSVISDTGTVVRPSYSSGNAAVVLTATVQKGQAQETKPFTLTVLKAARKASGGGGGISTSTTTPTTTPTTTTTPAPNPSVPDPTPAPSKPGHAGIFNSSVVKSDNNVKENVLAKVEEAKKAAAPAKVSDTKGHWAQKTFDLFVQLNVIQGYEDGTAKPDQTISRAEFVSILSRLFQVSGDKQVALQDIGGHWANENEAIKQFAAAGVIGGYGDGTFQPDRTISREEIVVIMSRLINMNQLNKNEATGTFQDAGESYAKDTIQAAAEAGIIQGKGPGRFEPKSSSTRAEALQIILNTLNLNSEIATLLDSLES</sequence>
<organism evidence="4 5">
    <name type="scientific">Paenibacillus mucilaginosus 3016</name>
    <dbReference type="NCBI Taxonomy" id="1116391"/>
    <lineage>
        <taxon>Bacteria</taxon>
        <taxon>Bacillati</taxon>
        <taxon>Bacillota</taxon>
        <taxon>Bacilli</taxon>
        <taxon>Bacillales</taxon>
        <taxon>Paenibacillaceae</taxon>
        <taxon>Paenibacillus</taxon>
    </lineage>
</organism>
<feature type="chain" id="PRO_5003604847" evidence="2">
    <location>
        <begin position="34"/>
        <end position="969"/>
    </location>
</feature>
<evidence type="ECO:0000313" key="4">
    <source>
        <dbReference type="EMBL" id="AFC30678.1"/>
    </source>
</evidence>
<proteinExistence type="predicted"/>
<dbReference type="RefSeq" id="WP_014370584.1">
    <property type="nucleotide sequence ID" value="NC_016935.1"/>
</dbReference>
<feature type="signal peptide" evidence="2">
    <location>
        <begin position="1"/>
        <end position="33"/>
    </location>
</feature>
<dbReference type="PANTHER" id="PTHR43308">
    <property type="entry name" value="OUTER MEMBRANE PROTEIN ALPHA-RELATED"/>
    <property type="match status" value="1"/>
</dbReference>
<keyword evidence="2" id="KW-0732">Signal</keyword>
<dbReference type="STRING" id="1116391.PM3016_3871"/>
<dbReference type="HOGENOM" id="CLU_012908_0_0_9"/>
<feature type="compositionally biased region" description="Pro residues" evidence="1">
    <location>
        <begin position="732"/>
        <end position="745"/>
    </location>
</feature>